<dbReference type="KEGG" id="msj:MSSAC_1302"/>
<dbReference type="HOGENOM" id="CLU_030571_7_1_2"/>
<dbReference type="RefSeq" id="WP_048181187.1">
    <property type="nucleotide sequence ID" value="NZ_CP009508.1"/>
</dbReference>
<dbReference type="FunFam" id="3.60.15.10:FF:000030">
    <property type="entry name" value="Metallo-beta-lactamase family protein"/>
    <property type="match status" value="1"/>
</dbReference>
<protein>
    <submittedName>
        <fullName evidence="3">Metallo-beta-lactamase family protein</fullName>
    </submittedName>
</protein>
<dbReference type="SMART" id="SM00849">
    <property type="entry name" value="Lactamase_B"/>
    <property type="match status" value="1"/>
</dbReference>
<dbReference type="SUPFAM" id="SSF52821">
    <property type="entry name" value="Rhodanese/Cell cycle control phosphatase"/>
    <property type="match status" value="2"/>
</dbReference>
<dbReference type="GeneID" id="24870892"/>
<dbReference type="InterPro" id="IPR001279">
    <property type="entry name" value="Metallo-B-lactamas"/>
</dbReference>
<proteinExistence type="predicted"/>
<evidence type="ECO:0000313" key="3">
    <source>
        <dbReference type="EMBL" id="AKB35892.1"/>
    </source>
</evidence>
<evidence type="ECO:0000313" key="4">
    <source>
        <dbReference type="Proteomes" id="UP000033123"/>
    </source>
</evidence>
<dbReference type="SUPFAM" id="SSF56281">
    <property type="entry name" value="Metallo-hydrolase/oxidoreductase"/>
    <property type="match status" value="1"/>
</dbReference>
<gene>
    <name evidence="3" type="ORF">MSSAC_1302</name>
</gene>
<dbReference type="SMART" id="SM00450">
    <property type="entry name" value="RHOD"/>
    <property type="match status" value="2"/>
</dbReference>
<evidence type="ECO:0000256" key="1">
    <source>
        <dbReference type="ARBA" id="ARBA00022723"/>
    </source>
</evidence>
<dbReference type="PROSITE" id="PS50206">
    <property type="entry name" value="RHODANESE_3"/>
    <property type="match status" value="2"/>
</dbReference>
<organism evidence="3 4">
    <name type="scientific">Methanosarcina siciliae C2J</name>
    <dbReference type="NCBI Taxonomy" id="1434118"/>
    <lineage>
        <taxon>Archaea</taxon>
        <taxon>Methanobacteriati</taxon>
        <taxon>Methanobacteriota</taxon>
        <taxon>Stenosarchaea group</taxon>
        <taxon>Methanomicrobia</taxon>
        <taxon>Methanosarcinales</taxon>
        <taxon>Methanosarcinaceae</taxon>
        <taxon>Methanosarcina</taxon>
    </lineage>
</organism>
<dbReference type="PATRIC" id="fig|1434118.4.peg.1656"/>
<dbReference type="GO" id="GO:0050313">
    <property type="term" value="F:sulfur dioxygenase activity"/>
    <property type="evidence" value="ECO:0007669"/>
    <property type="project" value="InterPro"/>
</dbReference>
<dbReference type="GO" id="GO:0070813">
    <property type="term" value="P:hydrogen sulfide metabolic process"/>
    <property type="evidence" value="ECO:0007669"/>
    <property type="project" value="TreeGrafter"/>
</dbReference>
<dbReference type="InterPro" id="IPR036873">
    <property type="entry name" value="Rhodanese-like_dom_sf"/>
</dbReference>
<dbReference type="InterPro" id="IPR051682">
    <property type="entry name" value="Mito_Persulfide_Diox"/>
</dbReference>
<dbReference type="GO" id="GO:0046872">
    <property type="term" value="F:metal ion binding"/>
    <property type="evidence" value="ECO:0007669"/>
    <property type="project" value="UniProtKB-KW"/>
</dbReference>
<dbReference type="CDD" id="cd00158">
    <property type="entry name" value="RHOD"/>
    <property type="match status" value="2"/>
</dbReference>
<dbReference type="Gene3D" id="3.40.250.10">
    <property type="entry name" value="Rhodanese-like domain"/>
    <property type="match status" value="2"/>
</dbReference>
<dbReference type="Proteomes" id="UP000033123">
    <property type="component" value="Chromosome"/>
</dbReference>
<dbReference type="PANTHER" id="PTHR43084:SF1">
    <property type="entry name" value="PERSULFIDE DIOXYGENASE ETHE1, MITOCHONDRIAL"/>
    <property type="match status" value="1"/>
</dbReference>
<dbReference type="InterPro" id="IPR036866">
    <property type="entry name" value="RibonucZ/Hydroxyglut_hydro"/>
</dbReference>
<reference evidence="3 4" key="1">
    <citation type="submission" date="2014-07" db="EMBL/GenBank/DDBJ databases">
        <title>Methanogenic archaea and the global carbon cycle.</title>
        <authorList>
            <person name="Henriksen J.R."/>
            <person name="Luke J."/>
            <person name="Reinhart S."/>
            <person name="Benedict M.N."/>
            <person name="Youngblut N.D."/>
            <person name="Metcalf M.E."/>
            <person name="Whitaker R.J."/>
            <person name="Metcalf W.W."/>
        </authorList>
    </citation>
    <scope>NUCLEOTIDE SEQUENCE [LARGE SCALE GENOMIC DNA]</scope>
    <source>
        <strain evidence="3 4">C2J</strain>
    </source>
</reference>
<dbReference type="Pfam" id="PF00753">
    <property type="entry name" value="Lactamase_B"/>
    <property type="match status" value="1"/>
</dbReference>
<feature type="domain" description="Rhodanese" evidence="2">
    <location>
        <begin position="264"/>
        <end position="354"/>
    </location>
</feature>
<dbReference type="CDD" id="cd07724">
    <property type="entry name" value="POD-like_MBL-fold"/>
    <property type="match status" value="1"/>
</dbReference>
<dbReference type="Pfam" id="PF00581">
    <property type="entry name" value="Rhodanese"/>
    <property type="match status" value="2"/>
</dbReference>
<dbReference type="AlphaFoldDB" id="A0A0E3PM28"/>
<dbReference type="InterPro" id="IPR044528">
    <property type="entry name" value="POD-like_MBL-fold"/>
</dbReference>
<dbReference type="FunFam" id="3.40.250.10:FF:000049">
    <property type="entry name" value="Phage shock protein E"/>
    <property type="match status" value="1"/>
</dbReference>
<dbReference type="PANTHER" id="PTHR43084">
    <property type="entry name" value="PERSULFIDE DIOXYGENASE ETHE1"/>
    <property type="match status" value="1"/>
</dbReference>
<name>A0A0E3PM28_9EURY</name>
<dbReference type="InterPro" id="IPR001763">
    <property type="entry name" value="Rhodanese-like_dom"/>
</dbReference>
<feature type="domain" description="Rhodanese" evidence="2">
    <location>
        <begin position="369"/>
        <end position="457"/>
    </location>
</feature>
<dbReference type="EMBL" id="CP009508">
    <property type="protein sequence ID" value="AKB35892.1"/>
    <property type="molecule type" value="Genomic_DNA"/>
</dbReference>
<dbReference type="GO" id="GO:0006749">
    <property type="term" value="P:glutathione metabolic process"/>
    <property type="evidence" value="ECO:0007669"/>
    <property type="project" value="InterPro"/>
</dbReference>
<evidence type="ECO:0000259" key="2">
    <source>
        <dbReference type="PROSITE" id="PS50206"/>
    </source>
</evidence>
<dbReference type="Gene3D" id="3.60.15.10">
    <property type="entry name" value="Ribonuclease Z/Hydroxyacylglutathione hydrolase-like"/>
    <property type="match status" value="1"/>
</dbReference>
<keyword evidence="1" id="KW-0479">Metal-binding</keyword>
<dbReference type="STRING" id="1434118.MSSAC_1302"/>
<accession>A0A0E3PM28</accession>
<sequence>MIFERIKSEGLAHLSYLIGSGDEAIVIDPRRDCQVYFDLARSKGMTIKYIFETHRNEDYVIGSLELEKLTGAGIYHGSGVDFKYGNIIKKDGQEFGFGALKLTAMHTPGHTDESMSYVLTDPDAGKEPIMVFTGDALFVGDVGRTDLYGPEEAPRLAANLYDSIFNKILPLGDGVILCPAHGAGSLCGGMISDREYSTLGLERIQNPVLQKTEKEEFVKFKLEESLEFPPYFKKMEKYNLQGPPLLQGLPVPKLLSPEEFKTEIEKGAVVVDTRMPHSFGGAHIKGSYSIWLGGLPSFAGWMLPSDKPILLVLEEKEQLETAVRYLVRLGYDNIRGFLNGGIAAWYMEALQIDSFNLISVHDLKARIEKDEEIVILDVRSNEEWEAGHIEGARHIYVGHVEDNLDKIPKECPIVVYCGSARRSNIAASILKKHGYNKVYNVLGSMVAWKSAGYEVVK</sequence>